<evidence type="ECO:0000313" key="2">
    <source>
        <dbReference type="Proteomes" id="UP000714915"/>
    </source>
</evidence>
<dbReference type="EMBL" id="JAGQLF010000009">
    <property type="protein sequence ID" value="MCA9386624.1"/>
    <property type="molecule type" value="Genomic_DNA"/>
</dbReference>
<protein>
    <submittedName>
        <fullName evidence="1">Uncharacterized protein</fullName>
    </submittedName>
</protein>
<sequence length="95" mass="11521">MKAINVTKKDLLEYRFTSSRENKIRLFWLYILKSMPDSLKIEVRKKQTDLKKVSQNTFMFRTLDSTNELTDYLSQFKVNVENFDFEFQLNNVYSF</sequence>
<reference evidence="1" key="1">
    <citation type="submission" date="2020-04" db="EMBL/GenBank/DDBJ databases">
        <authorList>
            <person name="Zhang T."/>
        </authorList>
    </citation>
    <scope>NUCLEOTIDE SEQUENCE</scope>
    <source>
        <strain evidence="1">HKST-UBA09</strain>
    </source>
</reference>
<proteinExistence type="predicted"/>
<gene>
    <name evidence="1" type="ORF">KC669_01175</name>
</gene>
<accession>A0A955LAL7</accession>
<evidence type="ECO:0000313" key="1">
    <source>
        <dbReference type="EMBL" id="MCA9386624.1"/>
    </source>
</evidence>
<dbReference type="Proteomes" id="UP000714915">
    <property type="component" value="Unassembled WGS sequence"/>
</dbReference>
<name>A0A955LAL7_9BACT</name>
<dbReference type="AlphaFoldDB" id="A0A955LAL7"/>
<comment type="caution">
    <text evidence="1">The sequence shown here is derived from an EMBL/GenBank/DDBJ whole genome shotgun (WGS) entry which is preliminary data.</text>
</comment>
<reference evidence="1" key="2">
    <citation type="journal article" date="2021" name="Microbiome">
        <title>Successional dynamics and alternative stable states in a saline activated sludge microbial community over 9 years.</title>
        <authorList>
            <person name="Wang Y."/>
            <person name="Ye J."/>
            <person name="Ju F."/>
            <person name="Liu L."/>
            <person name="Boyd J.A."/>
            <person name="Deng Y."/>
            <person name="Parks D.H."/>
            <person name="Jiang X."/>
            <person name="Yin X."/>
            <person name="Woodcroft B.J."/>
            <person name="Tyson G.W."/>
            <person name="Hugenholtz P."/>
            <person name="Polz M.F."/>
            <person name="Zhang T."/>
        </authorList>
    </citation>
    <scope>NUCLEOTIDE SEQUENCE</scope>
    <source>
        <strain evidence="1">HKST-UBA09</strain>
    </source>
</reference>
<organism evidence="1 2">
    <name type="scientific">Candidatus Dojkabacteria bacterium</name>
    <dbReference type="NCBI Taxonomy" id="2099670"/>
    <lineage>
        <taxon>Bacteria</taxon>
        <taxon>Candidatus Dojkabacteria</taxon>
    </lineage>
</organism>